<gene>
    <name evidence="1" type="ORF">NIDE0247</name>
</gene>
<accession>D8P9W9</accession>
<dbReference type="OrthoDB" id="9789487at2"/>
<proteinExistence type="predicted"/>
<evidence type="ECO:0000313" key="1">
    <source>
        <dbReference type="EMBL" id="CBK40028.1"/>
    </source>
</evidence>
<protein>
    <submittedName>
        <fullName evidence="1">Uncharacterized protein</fullName>
    </submittedName>
</protein>
<evidence type="ECO:0000313" key="2">
    <source>
        <dbReference type="Proteomes" id="UP000001660"/>
    </source>
</evidence>
<dbReference type="STRING" id="330214.NIDE0247"/>
<name>D8P9W9_9BACT</name>
<dbReference type="EMBL" id="FP929003">
    <property type="protein sequence ID" value="CBK40028.1"/>
    <property type="molecule type" value="Genomic_DNA"/>
</dbReference>
<dbReference type="Proteomes" id="UP000001660">
    <property type="component" value="Chromosome"/>
</dbReference>
<sequence length="128" mass="13634">MAIKKGDILDERKRFPDSCGLVIKVTGGGEGFQKILCCGHELTEEDVVPDIISSRGRKKGALLPGAMLEEKRQFTDSCGLRLMVIDGGAGFQGIDCCGHIITAKAVNGLKFVEPREDFPVQTGPAGTA</sequence>
<dbReference type="KEGG" id="nde:NIDE0247"/>
<dbReference type="HOGENOM" id="CLU_1955627_0_0_0"/>
<reference evidence="1 2" key="1">
    <citation type="journal article" date="2010" name="Proc. Natl. Acad. Sci. U.S.A.">
        <title>A Nitrospira metagenome illuminates the physiology and evolution of globally important nitrite-oxidizing bacteria.</title>
        <authorList>
            <person name="Lucker S."/>
            <person name="Wagner M."/>
            <person name="Maixner F."/>
            <person name="Pelletier E."/>
            <person name="Koch H."/>
            <person name="Vacherie B."/>
            <person name="Rattei T."/>
            <person name="Sinninghe Damste J."/>
            <person name="Spieck E."/>
            <person name="Le Paslier D."/>
            <person name="Daims H."/>
        </authorList>
    </citation>
    <scope>NUCLEOTIDE SEQUENCE [LARGE SCALE GENOMIC DNA]</scope>
</reference>
<keyword evidence="2" id="KW-1185">Reference proteome</keyword>
<organism evidence="1 2">
    <name type="scientific">Nitrospira defluvii</name>
    <dbReference type="NCBI Taxonomy" id="330214"/>
    <lineage>
        <taxon>Bacteria</taxon>
        <taxon>Pseudomonadati</taxon>
        <taxon>Nitrospirota</taxon>
        <taxon>Nitrospiria</taxon>
        <taxon>Nitrospirales</taxon>
        <taxon>Nitrospiraceae</taxon>
        <taxon>Nitrospira</taxon>
    </lineage>
</organism>
<dbReference type="AlphaFoldDB" id="D8P9W9"/>